<name>A0A8X7NVI1_BRACI</name>
<organism evidence="1 2">
    <name type="scientific">Brassica carinata</name>
    <name type="common">Ethiopian mustard</name>
    <name type="synonym">Abyssinian cabbage</name>
    <dbReference type="NCBI Taxonomy" id="52824"/>
    <lineage>
        <taxon>Eukaryota</taxon>
        <taxon>Viridiplantae</taxon>
        <taxon>Streptophyta</taxon>
        <taxon>Embryophyta</taxon>
        <taxon>Tracheophyta</taxon>
        <taxon>Spermatophyta</taxon>
        <taxon>Magnoliopsida</taxon>
        <taxon>eudicotyledons</taxon>
        <taxon>Gunneridae</taxon>
        <taxon>Pentapetalae</taxon>
        <taxon>rosids</taxon>
        <taxon>malvids</taxon>
        <taxon>Brassicales</taxon>
        <taxon>Brassicaceae</taxon>
        <taxon>Brassiceae</taxon>
        <taxon>Brassica</taxon>
    </lineage>
</organism>
<protein>
    <submittedName>
        <fullName evidence="1">Uncharacterized protein</fullName>
    </submittedName>
</protein>
<evidence type="ECO:0000313" key="2">
    <source>
        <dbReference type="Proteomes" id="UP000886595"/>
    </source>
</evidence>
<sequence>MENLSQGKLDHDGEIGGECEELIGNLYASPSTLQSDEYWCVVVTSCVIMAVVMFDHGRYN</sequence>
<keyword evidence="2" id="KW-1185">Reference proteome</keyword>
<dbReference type="AlphaFoldDB" id="A0A8X7NVI1"/>
<dbReference type="Proteomes" id="UP000886595">
    <property type="component" value="Unassembled WGS sequence"/>
</dbReference>
<proteinExistence type="predicted"/>
<dbReference type="EMBL" id="JAAMPC010001604">
    <property type="protein sequence ID" value="KAG2239093.1"/>
    <property type="molecule type" value="Genomic_DNA"/>
</dbReference>
<gene>
    <name evidence="1" type="ORF">Bca52824_089953</name>
</gene>
<evidence type="ECO:0000313" key="1">
    <source>
        <dbReference type="EMBL" id="KAG2239093.1"/>
    </source>
</evidence>
<accession>A0A8X7NVI1</accession>
<comment type="caution">
    <text evidence="1">The sequence shown here is derived from an EMBL/GenBank/DDBJ whole genome shotgun (WGS) entry which is preliminary data.</text>
</comment>
<reference evidence="1 2" key="1">
    <citation type="submission" date="2020-02" db="EMBL/GenBank/DDBJ databases">
        <authorList>
            <person name="Ma Q."/>
            <person name="Huang Y."/>
            <person name="Song X."/>
            <person name="Pei D."/>
        </authorList>
    </citation>
    <scope>NUCLEOTIDE SEQUENCE [LARGE SCALE GENOMIC DNA]</scope>
    <source>
        <strain evidence="1">Sxm20200214</strain>
        <tissue evidence="1">Leaf</tissue>
    </source>
</reference>